<dbReference type="EMBL" id="CAHR02000002">
    <property type="protein sequence ID" value="CCG80533.1"/>
    <property type="molecule type" value="Genomic_DNA"/>
</dbReference>
<dbReference type="Proteomes" id="UP000013776">
    <property type="component" value="Unassembled WGS sequence"/>
</dbReference>
<sequence length="345" mass="38061">MSKYTETVLKGSPDGIVQTTSKLADKLTGHQVHVKVTHCGLCFTDHHFAKADMVLGHEPVGVVEELGPDCKKLKKGDVVGWGYLHNACGECQYCWSGKEVLCTDRQMYGYCDKEFGGFGTGAILKEDFLYKIPEGLDAADAAVLQCAGATVFSALYNNNVRPSDRVGIVGIGGLGHLALQFANKMGCHVAAFSTSESKKEEAMSFGAHEFVVTKVPEGEQFKVEQPFDFIISTVSGQLDWEQYYKVLKRGGSIITAGVSEDPVVKLPYGSILANEQKFVGTLVASRHVQTLMLEFAARHKIKAAKEMLDMNKENLEKAFERLEKNDVRYRFVLTNTLEKARKCEL</sequence>
<dbReference type="GO" id="GO:0016616">
    <property type="term" value="F:oxidoreductase activity, acting on the CH-OH group of donors, NAD or NADP as acceptor"/>
    <property type="evidence" value="ECO:0007669"/>
    <property type="project" value="InterPro"/>
</dbReference>
<evidence type="ECO:0000313" key="8">
    <source>
        <dbReference type="EMBL" id="CCG80533.1"/>
    </source>
</evidence>
<dbReference type="GO" id="GO:0008270">
    <property type="term" value="F:zinc ion binding"/>
    <property type="evidence" value="ECO:0007669"/>
    <property type="project" value="InterPro"/>
</dbReference>
<dbReference type="InterPro" id="IPR036291">
    <property type="entry name" value="NAD(P)-bd_dom_sf"/>
</dbReference>
<name>R4XB51_TAPDE</name>
<comment type="cofactor">
    <cofactor evidence="1 5">
        <name>Zn(2+)</name>
        <dbReference type="ChEBI" id="CHEBI:29105"/>
    </cofactor>
</comment>
<reference evidence="8 9" key="1">
    <citation type="journal article" date="2013" name="MBio">
        <title>Genome sequencing of the plant pathogen Taphrina deformans, the causal agent of peach leaf curl.</title>
        <authorList>
            <person name="Cisse O.H."/>
            <person name="Almeida J.M.G.C.F."/>
            <person name="Fonseca A."/>
            <person name="Kumar A.A."/>
            <person name="Salojaervi J."/>
            <person name="Overmyer K."/>
            <person name="Hauser P.M."/>
            <person name="Pagni M."/>
        </authorList>
    </citation>
    <scope>NUCLEOTIDE SEQUENCE [LARGE SCALE GENOMIC DNA]</scope>
    <source>
        <strain evidence="9">PYCC 5710 / ATCC 11124 / CBS 356.35 / IMI 108563 / JCM 9778 / NBRC 8474</strain>
    </source>
</reference>
<dbReference type="InterPro" id="IPR047109">
    <property type="entry name" value="CAD-like"/>
</dbReference>
<evidence type="ECO:0000313" key="9">
    <source>
        <dbReference type="Proteomes" id="UP000013776"/>
    </source>
</evidence>
<dbReference type="PANTHER" id="PTHR42683">
    <property type="entry name" value="ALDEHYDE REDUCTASE"/>
    <property type="match status" value="1"/>
</dbReference>
<dbReference type="CDD" id="cd05283">
    <property type="entry name" value="CAD1"/>
    <property type="match status" value="1"/>
</dbReference>
<comment type="caution">
    <text evidence="8">The sequence shown here is derived from an EMBL/GenBank/DDBJ whole genome shotgun (WGS) entry which is preliminary data.</text>
</comment>
<proteinExistence type="inferred from homology"/>
<dbReference type="Gene3D" id="3.90.180.10">
    <property type="entry name" value="Medium-chain alcohol dehydrogenases, catalytic domain"/>
    <property type="match status" value="1"/>
</dbReference>
<protein>
    <submittedName>
        <fullName evidence="8">NADP-dependent alcohol dehydrogenase</fullName>
    </submittedName>
</protein>
<dbReference type="AlphaFoldDB" id="R4XB51"/>
<dbReference type="InterPro" id="IPR020843">
    <property type="entry name" value="ER"/>
</dbReference>
<dbReference type="PROSITE" id="PS00059">
    <property type="entry name" value="ADH_ZINC"/>
    <property type="match status" value="1"/>
</dbReference>
<evidence type="ECO:0000259" key="7">
    <source>
        <dbReference type="SMART" id="SM00829"/>
    </source>
</evidence>
<dbReference type="Pfam" id="PF00107">
    <property type="entry name" value="ADH_zinc_N"/>
    <property type="match status" value="1"/>
</dbReference>
<dbReference type="SUPFAM" id="SSF50129">
    <property type="entry name" value="GroES-like"/>
    <property type="match status" value="1"/>
</dbReference>
<dbReference type="InterPro" id="IPR013154">
    <property type="entry name" value="ADH-like_N"/>
</dbReference>
<accession>R4XB51</accession>
<dbReference type="eggNOG" id="KOG0023">
    <property type="taxonomic scope" value="Eukaryota"/>
</dbReference>
<dbReference type="SMART" id="SM00829">
    <property type="entry name" value="PKS_ER"/>
    <property type="match status" value="1"/>
</dbReference>
<keyword evidence="6" id="KW-0175">Coiled coil</keyword>
<dbReference type="Gene3D" id="3.40.50.720">
    <property type="entry name" value="NAD(P)-binding Rossmann-like Domain"/>
    <property type="match status" value="1"/>
</dbReference>
<dbReference type="InterPro" id="IPR002328">
    <property type="entry name" value="ADH_Zn_CS"/>
</dbReference>
<gene>
    <name evidence="8" type="ORF">TAPDE_000038</name>
</gene>
<evidence type="ECO:0000256" key="5">
    <source>
        <dbReference type="RuleBase" id="RU361277"/>
    </source>
</evidence>
<dbReference type="SUPFAM" id="SSF51735">
    <property type="entry name" value="NAD(P)-binding Rossmann-fold domains"/>
    <property type="match status" value="1"/>
</dbReference>
<dbReference type="STRING" id="1097556.R4XB51"/>
<evidence type="ECO:0000256" key="3">
    <source>
        <dbReference type="ARBA" id="ARBA00022833"/>
    </source>
</evidence>
<feature type="domain" description="Enoyl reductase (ER)" evidence="7">
    <location>
        <begin position="11"/>
        <end position="333"/>
    </location>
</feature>
<comment type="similarity">
    <text evidence="5">Belongs to the zinc-containing alcohol dehydrogenase family.</text>
</comment>
<evidence type="ECO:0000256" key="6">
    <source>
        <dbReference type="SAM" id="Coils"/>
    </source>
</evidence>
<dbReference type="FunFam" id="3.40.50.720:FF:000022">
    <property type="entry name" value="Cinnamyl alcohol dehydrogenase"/>
    <property type="match status" value="1"/>
</dbReference>
<keyword evidence="9" id="KW-1185">Reference proteome</keyword>
<keyword evidence="2 5" id="KW-0479">Metal-binding</keyword>
<keyword evidence="3 5" id="KW-0862">Zinc</keyword>
<organism evidence="8 9">
    <name type="scientific">Taphrina deformans (strain PYCC 5710 / ATCC 11124 / CBS 356.35 / IMI 108563 / JCM 9778 / NBRC 8474)</name>
    <name type="common">Peach leaf curl fungus</name>
    <name type="synonym">Lalaria deformans</name>
    <dbReference type="NCBI Taxonomy" id="1097556"/>
    <lineage>
        <taxon>Eukaryota</taxon>
        <taxon>Fungi</taxon>
        <taxon>Dikarya</taxon>
        <taxon>Ascomycota</taxon>
        <taxon>Taphrinomycotina</taxon>
        <taxon>Taphrinomycetes</taxon>
        <taxon>Taphrinales</taxon>
        <taxon>Taphrinaceae</taxon>
        <taxon>Taphrina</taxon>
    </lineage>
</organism>
<dbReference type="InterPro" id="IPR011032">
    <property type="entry name" value="GroES-like_sf"/>
</dbReference>
<keyword evidence="4" id="KW-0560">Oxidoreductase</keyword>
<evidence type="ECO:0000256" key="2">
    <source>
        <dbReference type="ARBA" id="ARBA00022723"/>
    </source>
</evidence>
<dbReference type="OrthoDB" id="1879366at2759"/>
<evidence type="ECO:0000256" key="1">
    <source>
        <dbReference type="ARBA" id="ARBA00001947"/>
    </source>
</evidence>
<dbReference type="InterPro" id="IPR013149">
    <property type="entry name" value="ADH-like_C"/>
</dbReference>
<evidence type="ECO:0000256" key="4">
    <source>
        <dbReference type="ARBA" id="ARBA00023002"/>
    </source>
</evidence>
<dbReference type="VEuPathDB" id="FungiDB:TAPDE_000038"/>
<dbReference type="Pfam" id="PF08240">
    <property type="entry name" value="ADH_N"/>
    <property type="match status" value="1"/>
</dbReference>
<feature type="coiled-coil region" evidence="6">
    <location>
        <begin position="298"/>
        <end position="325"/>
    </location>
</feature>